<gene>
    <name evidence="2" type="ORF">GHT09_001670</name>
    <name evidence="3" type="ORF">MONAX_5E010141</name>
</gene>
<proteinExistence type="predicted"/>
<feature type="region of interest" description="Disordered" evidence="1">
    <location>
        <begin position="1"/>
        <end position="26"/>
    </location>
</feature>
<accession>A0A5E4A3N1</accession>
<reference evidence="2" key="2">
    <citation type="submission" date="2020-08" db="EMBL/GenBank/DDBJ databases">
        <authorList>
            <person name="Shumante A."/>
            <person name="Zimin A.V."/>
            <person name="Puiu D."/>
            <person name="Salzberg S.L."/>
        </authorList>
    </citation>
    <scope>NUCLEOTIDE SEQUENCE</scope>
    <source>
        <strain evidence="2">WC2-LM</strain>
        <tissue evidence="2">Liver</tissue>
    </source>
</reference>
<evidence type="ECO:0000313" key="4">
    <source>
        <dbReference type="Proteomes" id="UP000335636"/>
    </source>
</evidence>
<dbReference type="EMBL" id="CABDUW010000008">
    <property type="protein sequence ID" value="VTJ51708.1"/>
    <property type="molecule type" value="Genomic_DNA"/>
</dbReference>
<dbReference type="Proteomes" id="UP000662637">
    <property type="component" value="Unassembled WGS sequence"/>
</dbReference>
<evidence type="ECO:0000313" key="2">
    <source>
        <dbReference type="EMBL" id="KAF7466946.1"/>
    </source>
</evidence>
<dbReference type="Proteomes" id="UP000335636">
    <property type="component" value="Unassembled WGS sequence"/>
</dbReference>
<evidence type="ECO:0000313" key="3">
    <source>
        <dbReference type="EMBL" id="VTJ51708.1"/>
    </source>
</evidence>
<dbReference type="Pfam" id="PF14931">
    <property type="entry name" value="IFT20"/>
    <property type="match status" value="1"/>
</dbReference>
<sequence length="57" mass="6612">MKATGVQNSPKSIATQKEAQEQQPQTLIDKKKIQLSRYRVDPEHQSVNLLTKLFFRN</sequence>
<organism evidence="3 4">
    <name type="scientific">Marmota monax</name>
    <name type="common">Woodchuck</name>
    <dbReference type="NCBI Taxonomy" id="9995"/>
    <lineage>
        <taxon>Eukaryota</taxon>
        <taxon>Metazoa</taxon>
        <taxon>Chordata</taxon>
        <taxon>Craniata</taxon>
        <taxon>Vertebrata</taxon>
        <taxon>Euteleostomi</taxon>
        <taxon>Mammalia</taxon>
        <taxon>Eutheria</taxon>
        <taxon>Euarchontoglires</taxon>
        <taxon>Glires</taxon>
        <taxon>Rodentia</taxon>
        <taxon>Sciuromorpha</taxon>
        <taxon>Sciuridae</taxon>
        <taxon>Xerinae</taxon>
        <taxon>Marmotini</taxon>
        <taxon>Marmota</taxon>
    </lineage>
</organism>
<name>A0A5E4A3N1_MARMO</name>
<keyword evidence="4" id="KW-1185">Reference proteome</keyword>
<dbReference type="EMBL" id="WJEC01007815">
    <property type="protein sequence ID" value="KAF7466946.1"/>
    <property type="molecule type" value="Genomic_DNA"/>
</dbReference>
<protein>
    <submittedName>
        <fullName evidence="3">Uncharacterized protein</fullName>
    </submittedName>
</protein>
<dbReference type="InterPro" id="IPR028172">
    <property type="entry name" value="FT20"/>
</dbReference>
<dbReference type="AlphaFoldDB" id="A0A5E4A3N1"/>
<reference evidence="3 4" key="1">
    <citation type="submission" date="2019-04" db="EMBL/GenBank/DDBJ databases">
        <authorList>
            <person name="Alioto T."/>
            <person name="Alioto T."/>
        </authorList>
    </citation>
    <scope>NUCLEOTIDE SEQUENCE [LARGE SCALE GENOMIC DNA]</scope>
</reference>
<evidence type="ECO:0000256" key="1">
    <source>
        <dbReference type="SAM" id="MobiDB-lite"/>
    </source>
</evidence>